<comment type="caution">
    <text evidence="1">The sequence shown here is derived from an EMBL/GenBank/DDBJ whole genome shotgun (WGS) entry which is preliminary data.</text>
</comment>
<organism evidence="1 2">
    <name type="scientific">Amazonocrinis nigriterrae CENA67</name>
    <dbReference type="NCBI Taxonomy" id="2794033"/>
    <lineage>
        <taxon>Bacteria</taxon>
        <taxon>Bacillati</taxon>
        <taxon>Cyanobacteriota</taxon>
        <taxon>Cyanophyceae</taxon>
        <taxon>Nostocales</taxon>
        <taxon>Nostocaceae</taxon>
        <taxon>Amazonocrinis</taxon>
        <taxon>Amazonocrinis nigriterrae</taxon>
    </lineage>
</organism>
<keyword evidence="2" id="KW-1185">Reference proteome</keyword>
<dbReference type="EMBL" id="JAECZC010000080">
    <property type="protein sequence ID" value="MBH8565969.1"/>
    <property type="molecule type" value="Genomic_DNA"/>
</dbReference>
<dbReference type="AlphaFoldDB" id="A0A8J7L9T8"/>
<reference evidence="1 2" key="1">
    <citation type="journal article" date="2021" name="Int. J. Syst. Evol. Microbiol.">
        <title>Amazonocrinis nigriterrae gen. nov., sp. nov., Atlanticothrix silvestris gen. nov., sp. nov. and Dendronalium phyllosphericum gen. nov., sp. nov., nostocacean cyanobacteria from Brazilian environments.</title>
        <authorList>
            <person name="Alvarenga D.O."/>
            <person name="Andreote A.P.D."/>
            <person name="Branco L.H.Z."/>
            <person name="Delbaje E."/>
            <person name="Cruz R.B."/>
            <person name="Varani A.M."/>
            <person name="Fiore M.F."/>
        </authorList>
    </citation>
    <scope>NUCLEOTIDE SEQUENCE [LARGE SCALE GENOMIC DNA]</scope>
    <source>
        <strain evidence="1 2">CENA67</strain>
    </source>
</reference>
<evidence type="ECO:0000313" key="2">
    <source>
        <dbReference type="Proteomes" id="UP000632766"/>
    </source>
</evidence>
<name>A0A8J7L9T8_9NOST</name>
<proteinExistence type="predicted"/>
<dbReference type="RefSeq" id="WP_198127749.1">
    <property type="nucleotide sequence ID" value="NZ_JAECZC010000080.1"/>
</dbReference>
<accession>A0A8J7L9T8</accession>
<dbReference type="Proteomes" id="UP000632766">
    <property type="component" value="Unassembled WGS sequence"/>
</dbReference>
<evidence type="ECO:0000313" key="1">
    <source>
        <dbReference type="EMBL" id="MBH8565969.1"/>
    </source>
</evidence>
<sequence length="704" mass="77536">MPKNYHTTNQARIITALILTGILSVASGLTLNKNATAASANSLPETTNEISKDNLKLNRLPASVAKAVLQDLARREQVPITELKIVDYSQKTWRNGCLGLPQPDEFCTQALVPGWQVVVSNGRRKWTYHTNSNGRSLRLATPVSSSDNLPSQLPASVRNNVLQAASRRLQQPISQLNIIQAQQQTWRDGCLNLGGIDELCLAALTPGWQITVSAVDQVLVYHTNQTGSAIRVNEKASETTGKKLPANVRNAVLRQATEVSGLPSRALSIVDFIETDWVDGCDRSTYPNPCDPVLLPGWQVTVGAGNQRWFVLSNQDGSRVKLVNSNNPVANLPQSIVDQVLADASSRARIKIAVSAKNIIEAKQVVWSNGCLDLAGDVCTLAEVPGWRVTVAIDQQKFVYHTDNYSQVKFNPVASQIIGDAGTVQPVPIPASELPPPLDQGVVFREISSGGFAGRTYETVLRQDGLLIRVRIGDANDSERSVRRISREQVRQFEQLLKRSRFVKYTNLSYPAPSGAADYITYTVTSQQGTVQYNDISQSNLPQNLQSVIKAWNQIKNSQDSSDNTIQPVPIPASELPPPLDQGVVFREISSGGFTGRTYETVLRQDGLLIRVRIGDANDSERSVRRVSLQEVRQFEQLLRRSRFGEYRNLSYPALNGAADYITYTVTSQQGTVQYNDISQSNLPENLQSVVNGWNEILRNAQSL</sequence>
<protein>
    <submittedName>
        <fullName evidence="1">Uncharacterized protein</fullName>
    </submittedName>
</protein>
<gene>
    <name evidence="1" type="ORF">I8748_28030</name>
</gene>